<dbReference type="SMART" id="SM00018">
    <property type="entry name" value="PD"/>
    <property type="match status" value="1"/>
</dbReference>
<evidence type="ECO:0000256" key="9">
    <source>
        <dbReference type="PROSITE-ProRule" id="PRU00779"/>
    </source>
</evidence>
<dbReference type="InterPro" id="IPR044913">
    <property type="entry name" value="P_trefoil_dom_sf"/>
</dbReference>
<dbReference type="Pfam" id="PF01055">
    <property type="entry name" value="Glyco_hydro_31_2nd"/>
    <property type="match status" value="1"/>
</dbReference>
<feature type="domain" description="P-type" evidence="12">
    <location>
        <begin position="23"/>
        <end position="68"/>
    </location>
</feature>
<keyword evidence="7" id="KW-0325">Glycoprotein</keyword>
<name>A0A226D744_FOLCA</name>
<dbReference type="GO" id="GO:0004558">
    <property type="term" value="F:alpha-1,4-glucosidase activity"/>
    <property type="evidence" value="ECO:0007669"/>
    <property type="project" value="TreeGrafter"/>
</dbReference>
<evidence type="ECO:0000259" key="12">
    <source>
        <dbReference type="PROSITE" id="PS51448"/>
    </source>
</evidence>
<keyword evidence="6" id="KW-1015">Disulfide bond</keyword>
<dbReference type="Pfam" id="PF00088">
    <property type="entry name" value="Trefoil"/>
    <property type="match status" value="1"/>
</dbReference>
<dbReference type="CDD" id="cd14752">
    <property type="entry name" value="GH31_N"/>
    <property type="match status" value="1"/>
</dbReference>
<dbReference type="Gene3D" id="2.60.40.1180">
    <property type="entry name" value="Golgi alpha-mannosidase II"/>
    <property type="match status" value="2"/>
</dbReference>
<keyword evidence="5" id="KW-0472">Membrane</keyword>
<reference evidence="13 14" key="1">
    <citation type="submission" date="2015-12" db="EMBL/GenBank/DDBJ databases">
        <title>The genome of Folsomia candida.</title>
        <authorList>
            <person name="Faddeeva A."/>
            <person name="Derks M.F."/>
            <person name="Anvar Y."/>
            <person name="Smit S."/>
            <person name="Van Straalen N."/>
            <person name="Roelofs D."/>
        </authorList>
    </citation>
    <scope>NUCLEOTIDE SEQUENCE [LARGE SCALE GENOMIC DNA]</scope>
    <source>
        <strain evidence="13 14">VU population</strain>
        <tissue evidence="13">Whole body</tissue>
    </source>
</reference>
<dbReference type="Proteomes" id="UP000198287">
    <property type="component" value="Unassembled WGS sequence"/>
</dbReference>
<dbReference type="CDD" id="cd00111">
    <property type="entry name" value="Trefoil"/>
    <property type="match status" value="1"/>
</dbReference>
<feature type="chain" id="PRO_5013008297" evidence="11">
    <location>
        <begin position="23"/>
        <end position="906"/>
    </location>
</feature>
<evidence type="ECO:0000313" key="13">
    <source>
        <dbReference type="EMBL" id="OXA41372.1"/>
    </source>
</evidence>
<dbReference type="InterPro" id="IPR011013">
    <property type="entry name" value="Gal_mutarotase_sf_dom"/>
</dbReference>
<evidence type="ECO:0000256" key="5">
    <source>
        <dbReference type="ARBA" id="ARBA00023136"/>
    </source>
</evidence>
<dbReference type="PROSITE" id="PS00707">
    <property type="entry name" value="GLYCOSYL_HYDROL_F31_2"/>
    <property type="match status" value="1"/>
</dbReference>
<keyword evidence="14" id="KW-1185">Reference proteome</keyword>
<dbReference type="SUPFAM" id="SSF74650">
    <property type="entry name" value="Galactose mutarotase-like"/>
    <property type="match status" value="1"/>
</dbReference>
<comment type="caution">
    <text evidence="9">Lacks conserved residue(s) required for the propagation of feature annotation.</text>
</comment>
<dbReference type="PANTHER" id="PTHR22762:SF133">
    <property type="entry name" value="P-TYPE DOMAIN-CONTAINING PROTEIN"/>
    <property type="match status" value="1"/>
</dbReference>
<dbReference type="Pfam" id="PF21365">
    <property type="entry name" value="Glyco_hydro_31_3rd"/>
    <property type="match status" value="1"/>
</dbReference>
<evidence type="ECO:0000313" key="14">
    <source>
        <dbReference type="Proteomes" id="UP000198287"/>
    </source>
</evidence>
<keyword evidence="3 11" id="KW-0732">Signal</keyword>
<organism evidence="13 14">
    <name type="scientific">Folsomia candida</name>
    <name type="common">Springtail</name>
    <dbReference type="NCBI Taxonomy" id="158441"/>
    <lineage>
        <taxon>Eukaryota</taxon>
        <taxon>Metazoa</taxon>
        <taxon>Ecdysozoa</taxon>
        <taxon>Arthropoda</taxon>
        <taxon>Hexapoda</taxon>
        <taxon>Collembola</taxon>
        <taxon>Entomobryomorpha</taxon>
        <taxon>Isotomoidea</taxon>
        <taxon>Isotomidae</taxon>
        <taxon>Proisotominae</taxon>
        <taxon>Folsomia</taxon>
    </lineage>
</organism>
<evidence type="ECO:0000256" key="10">
    <source>
        <dbReference type="RuleBase" id="RU361185"/>
    </source>
</evidence>
<keyword evidence="4 10" id="KW-0378">Hydrolase</keyword>
<comment type="caution">
    <text evidence="13">The sequence shown here is derived from an EMBL/GenBank/DDBJ whole genome shotgun (WGS) entry which is preliminary data.</text>
</comment>
<comment type="similarity">
    <text evidence="2 10">Belongs to the glycosyl hydrolase 31 family.</text>
</comment>
<accession>A0A226D744</accession>
<dbReference type="OrthoDB" id="1334205at2759"/>
<dbReference type="AlphaFoldDB" id="A0A226D744"/>
<dbReference type="PROSITE" id="PS51448">
    <property type="entry name" value="P_TREFOIL_2"/>
    <property type="match status" value="1"/>
</dbReference>
<dbReference type="PROSITE" id="PS00129">
    <property type="entry name" value="GLYCOSYL_HYDROL_F31_1"/>
    <property type="match status" value="1"/>
</dbReference>
<evidence type="ECO:0000256" key="2">
    <source>
        <dbReference type="ARBA" id="ARBA00007806"/>
    </source>
</evidence>
<evidence type="ECO:0000256" key="7">
    <source>
        <dbReference type="ARBA" id="ARBA00023180"/>
    </source>
</evidence>
<dbReference type="InterPro" id="IPR017853">
    <property type="entry name" value="GH"/>
</dbReference>
<evidence type="ECO:0000256" key="4">
    <source>
        <dbReference type="ARBA" id="ARBA00022801"/>
    </source>
</evidence>
<dbReference type="InterPro" id="IPR013780">
    <property type="entry name" value="Glyco_hydro_b"/>
</dbReference>
<dbReference type="CDD" id="cd06602">
    <property type="entry name" value="GH31_MGAM_SI_GAA"/>
    <property type="match status" value="1"/>
</dbReference>
<dbReference type="OMA" id="DICGFYG"/>
<keyword evidence="8 10" id="KW-0326">Glycosidase</keyword>
<dbReference type="InterPro" id="IPR030458">
    <property type="entry name" value="Glyco_hydro_31_AS"/>
</dbReference>
<dbReference type="EMBL" id="LNIX01000029">
    <property type="protein sequence ID" value="OXA41372.1"/>
    <property type="molecule type" value="Genomic_DNA"/>
</dbReference>
<dbReference type="InterPro" id="IPR000322">
    <property type="entry name" value="Glyco_hydro_31_TIM"/>
</dbReference>
<evidence type="ECO:0000256" key="1">
    <source>
        <dbReference type="ARBA" id="ARBA00004370"/>
    </source>
</evidence>
<evidence type="ECO:0000256" key="11">
    <source>
        <dbReference type="SAM" id="SignalP"/>
    </source>
</evidence>
<dbReference type="GO" id="GO:0005975">
    <property type="term" value="P:carbohydrate metabolic process"/>
    <property type="evidence" value="ECO:0007669"/>
    <property type="project" value="InterPro"/>
</dbReference>
<evidence type="ECO:0000256" key="6">
    <source>
        <dbReference type="ARBA" id="ARBA00023157"/>
    </source>
</evidence>
<dbReference type="SUPFAM" id="SSF51011">
    <property type="entry name" value="Glycosyl hydrolase domain"/>
    <property type="match status" value="1"/>
</dbReference>
<gene>
    <name evidence="13" type="ORF">Fcan01_23879</name>
</gene>
<dbReference type="GO" id="GO:0030246">
    <property type="term" value="F:carbohydrate binding"/>
    <property type="evidence" value="ECO:0007669"/>
    <property type="project" value="InterPro"/>
</dbReference>
<dbReference type="SUPFAM" id="SSF51445">
    <property type="entry name" value="(Trans)glycosidases"/>
    <property type="match status" value="1"/>
</dbReference>
<dbReference type="PANTHER" id="PTHR22762">
    <property type="entry name" value="ALPHA-GLUCOSIDASE"/>
    <property type="match status" value="1"/>
</dbReference>
<dbReference type="InterPro" id="IPR000519">
    <property type="entry name" value="P_trefoil_dom"/>
</dbReference>
<dbReference type="GO" id="GO:0016020">
    <property type="term" value="C:membrane"/>
    <property type="evidence" value="ECO:0007669"/>
    <property type="project" value="UniProtKB-SubCell"/>
</dbReference>
<dbReference type="InterPro" id="IPR048395">
    <property type="entry name" value="Glyco_hydro_31_C"/>
</dbReference>
<dbReference type="Gene3D" id="2.60.40.1760">
    <property type="entry name" value="glycosyl hydrolase (family 31)"/>
    <property type="match status" value="1"/>
</dbReference>
<dbReference type="Gene3D" id="3.20.20.80">
    <property type="entry name" value="Glycosidases"/>
    <property type="match status" value="1"/>
</dbReference>
<dbReference type="Gene3D" id="4.10.110.10">
    <property type="entry name" value="Spasmolytic Protein, domain 1"/>
    <property type="match status" value="1"/>
</dbReference>
<proteinExistence type="inferred from homology"/>
<sequence>MKLKRVAVTVILVVMGTTTVLSQECLSDSLRINCYLWEGATQELCEAKGCTWCPSSMDELAPSCYLPPNYGYNIDGPISEIPEGGYRINLKRSPASNISYVGADSEEISTFFYFDSDERLRIKITDNTDRFEVPLEIKPPANPGGENPQYRIEFTNNPVFSFKVIRVSSGAAVFDTSLGGLTFANQFIQIVNKVPSTNGYGIGENEQLSYRHDFSKWQVFPIYTKDDAPLGNKNVYGAHPTYTMVEPDGSTHTILFLNSNAQEFLLTPAPSYTYRTTGGLLDIYIFMGPTPEEAVGQYHQAVGPQPIPAYWSLGFNLCRWNYNSIGNMNATIERTREAGIPQDVQFGDLDIMFDWLTFTYDSNATYNNFSGLPEFIRELKTRGIHFIQSVNAQISSEERRLPWYEPLRLGHEMDVWVKRPNGTPSTGTLWPGGEHEGWDKPAGPGFGGPVHFTDFSRPSAIEWWRIICAQYRDVLDWDGLWLDMNEPASWVSGDVVGCADNLINHPPYTPGITNNISDLTICPDHVQDYGILYNTHSLYGWSQARGSFEAIKPLFGTNRTFQLSRSTFPGSGQWAAHWLGDNFSTWGNLASSLIGIMGFNLFGTPQSGVDICGFYGRPSEELCTRWLQVGAFYPYSRNHNVRSTSEFDQDPASWSEASRNSTREALMIRYTILPYMYNLFYIHRVRGGTVMRALWAEFPGDQVALGVDTQFLIGPAFLVSPVLTEGATEVEAYFPEGSRWFAYRNGAEIEEAGSVILTAPFGVINLHVRGGYILPTQEPALNTMLSRQNAFGLIVALDGSYAARGEMYWDDGVTHAEVQDEGVYFRSTLLYIDGNLTQTVVNDAYQGISGLEMDSIRLFGAPSIISTILLNGEEHTDFEIHLPGNELRVHNLNIPVNSNYMITFLP</sequence>
<comment type="subcellular location">
    <subcellularLocation>
        <location evidence="1">Membrane</location>
    </subcellularLocation>
</comment>
<protein>
    <submittedName>
        <fullName evidence="13">Maltase-glucoamylase, intestinal</fullName>
    </submittedName>
</protein>
<evidence type="ECO:0000256" key="3">
    <source>
        <dbReference type="ARBA" id="ARBA00022729"/>
    </source>
</evidence>
<feature type="signal peptide" evidence="11">
    <location>
        <begin position="1"/>
        <end position="22"/>
    </location>
</feature>
<evidence type="ECO:0000256" key="8">
    <source>
        <dbReference type="ARBA" id="ARBA00023295"/>
    </source>
</evidence>
<dbReference type="InterPro" id="IPR030459">
    <property type="entry name" value="Glyco_hydro_31_CS"/>
</dbReference>